<dbReference type="Gene3D" id="3.40.190.100">
    <property type="entry name" value="Glycine betaine-binding periplasmic protein, domain 2"/>
    <property type="match status" value="1"/>
</dbReference>
<evidence type="ECO:0000313" key="4">
    <source>
        <dbReference type="Proteomes" id="UP000238801"/>
    </source>
</evidence>
<dbReference type="RefSeq" id="WP_106160767.1">
    <property type="nucleotide sequence ID" value="NZ_PVTT01000002.1"/>
</dbReference>
<comment type="caution">
    <text evidence="3">The sequence shown here is derived from an EMBL/GenBank/DDBJ whole genome shotgun (WGS) entry which is preliminary data.</text>
</comment>
<dbReference type="CDD" id="cd13641">
    <property type="entry name" value="PBP2_HisX_like"/>
    <property type="match status" value="1"/>
</dbReference>
<feature type="signal peptide" evidence="1">
    <location>
        <begin position="1"/>
        <end position="22"/>
    </location>
</feature>
<accession>A0A2T0X2J3</accession>
<dbReference type="InterPro" id="IPR007210">
    <property type="entry name" value="ABC_Gly_betaine_transp_sub-bd"/>
</dbReference>
<keyword evidence="4" id="KW-1185">Reference proteome</keyword>
<dbReference type="Pfam" id="PF04069">
    <property type="entry name" value="OpuAC"/>
    <property type="match status" value="1"/>
</dbReference>
<dbReference type="GO" id="GO:0022857">
    <property type="term" value="F:transmembrane transporter activity"/>
    <property type="evidence" value="ECO:0007669"/>
    <property type="project" value="InterPro"/>
</dbReference>
<protein>
    <submittedName>
        <fullName evidence="3">Glycine betaine/proline transport system substrate-binding protein</fullName>
    </submittedName>
</protein>
<keyword evidence="1" id="KW-0732">Signal</keyword>
<proteinExistence type="predicted"/>
<dbReference type="OrthoDB" id="9786266at2"/>
<dbReference type="SUPFAM" id="SSF53850">
    <property type="entry name" value="Periplasmic binding protein-like II"/>
    <property type="match status" value="1"/>
</dbReference>
<dbReference type="GO" id="GO:0043190">
    <property type="term" value="C:ATP-binding cassette (ABC) transporter complex"/>
    <property type="evidence" value="ECO:0007669"/>
    <property type="project" value="InterPro"/>
</dbReference>
<dbReference type="Proteomes" id="UP000238801">
    <property type="component" value="Unassembled WGS sequence"/>
</dbReference>
<organism evidence="3 4">
    <name type="scientific">Hasllibacter halocynthiae</name>
    <dbReference type="NCBI Taxonomy" id="595589"/>
    <lineage>
        <taxon>Bacteria</taxon>
        <taxon>Pseudomonadati</taxon>
        <taxon>Pseudomonadota</taxon>
        <taxon>Alphaproteobacteria</taxon>
        <taxon>Rhodobacterales</taxon>
        <taxon>Roseobacteraceae</taxon>
        <taxon>Hasllibacter</taxon>
    </lineage>
</organism>
<evidence type="ECO:0000259" key="2">
    <source>
        <dbReference type="Pfam" id="PF04069"/>
    </source>
</evidence>
<evidence type="ECO:0000313" key="3">
    <source>
        <dbReference type="EMBL" id="PRY93151.1"/>
    </source>
</evidence>
<dbReference type="EMBL" id="PVTT01000002">
    <property type="protein sequence ID" value="PRY93151.1"/>
    <property type="molecule type" value="Genomic_DNA"/>
</dbReference>
<dbReference type="AlphaFoldDB" id="A0A2T0X2J3"/>
<dbReference type="Gene3D" id="3.10.105.10">
    <property type="entry name" value="Dipeptide-binding Protein, Domain 3"/>
    <property type="match status" value="1"/>
</dbReference>
<evidence type="ECO:0000256" key="1">
    <source>
        <dbReference type="SAM" id="SignalP"/>
    </source>
</evidence>
<feature type="chain" id="PRO_5015649843" evidence="1">
    <location>
        <begin position="23"/>
        <end position="323"/>
    </location>
</feature>
<sequence length="323" mass="34751">MNTKLLAASGLTSMILAGGAVAQDCGEVSITEMNWASSAVVTAISDFLMTEGYGCTVNRVPSSTNPALASVAETGEPDILTELWVNAAPVYDRMSAEGSLVTLTDVLSDGGVEGWWIPNYLLEEHPELASLEGVLANPELVGARFHQCPDGWACKTVNGNLAEAAGLEENGIEVFVHGSGETMATSIAAAFENEEPWFGYYWAPTSVLGQYPMTRVDIGPYDEEAHACNGLEDCQDPQLSAYPQGKVVTVVTADFEEREPEIADLMRNVQFTNEQMNEILAWQEENNASAEEAAVHYLTTYSDVWPGWLSADARANLAALIDG</sequence>
<feature type="domain" description="ABC-type glycine betaine transport system substrate-binding" evidence="2">
    <location>
        <begin position="27"/>
        <end position="299"/>
    </location>
</feature>
<reference evidence="3 4" key="1">
    <citation type="submission" date="2018-03" db="EMBL/GenBank/DDBJ databases">
        <title>Genomic Encyclopedia of Archaeal and Bacterial Type Strains, Phase II (KMG-II): from individual species to whole genera.</title>
        <authorList>
            <person name="Goeker M."/>
        </authorList>
    </citation>
    <scope>NUCLEOTIDE SEQUENCE [LARGE SCALE GENOMIC DNA]</scope>
    <source>
        <strain evidence="3 4">DSM 29318</strain>
    </source>
</reference>
<name>A0A2T0X2J3_9RHOB</name>
<gene>
    <name evidence="3" type="ORF">BCF33_2017</name>
</gene>